<comment type="function">
    <text evidence="11 13">Catalyzes the attachment of alanine to tRNA(Ala) in a two-step reaction: alanine is first activated by ATP to form Ala-AMP and then transferred to the acceptor end of tRNA(Ala). Also edits incorrectly charged Ser-tRNA(Ala) and Gly-tRNA(Ala) via its editing domain.</text>
</comment>
<evidence type="ECO:0000256" key="5">
    <source>
        <dbReference type="ARBA" id="ARBA00022741"/>
    </source>
</evidence>
<keyword evidence="6 13" id="KW-0862">Zinc</keyword>
<protein>
    <recommendedName>
        <fullName evidence="13">Alanine--tRNA ligase</fullName>
        <ecNumber evidence="13">6.1.1.7</ecNumber>
    </recommendedName>
    <alternativeName>
        <fullName evidence="13">Alanyl-tRNA synthetase</fullName>
        <shortName evidence="13">AlaRS</shortName>
    </alternativeName>
</protein>
<dbReference type="Proteomes" id="UP000029579">
    <property type="component" value="Unassembled WGS sequence"/>
</dbReference>
<name>A0A095Y937_9FIRM</name>
<dbReference type="PROSITE" id="PS50860">
    <property type="entry name" value="AA_TRNA_LIGASE_II_ALA"/>
    <property type="match status" value="1"/>
</dbReference>
<dbReference type="InterPro" id="IPR023033">
    <property type="entry name" value="Ala_tRNA_ligase_euk/bac"/>
</dbReference>
<dbReference type="InterPro" id="IPR018163">
    <property type="entry name" value="Thr/Ala-tRNA-synth_IIc_edit"/>
</dbReference>
<dbReference type="GO" id="GO:0000049">
    <property type="term" value="F:tRNA binding"/>
    <property type="evidence" value="ECO:0007669"/>
    <property type="project" value="UniProtKB-KW"/>
</dbReference>
<sequence length="872" mass="99302">MKNLGMNELRKSYLEFFGNEKNHTLLKSFPLTPIDDDTLLLINAGMAPLKKYFTGELKMKNNRATSSQRCVRTGDIERVGKTERHGTFFEMLGNFSFGDYFKREAINWAFEFLTKKLEINKDDLWVTVYYDDDEAYNIWHDEIGMPAERILRQGKEDNLWELEVGPCGPCSEIYVDRGPERAVDENDNQPGNDNSDRFMEVWNLVFTQFNKDNQGNYTNLSHPNIDTGMGLERIAMILQGKDNIFEIDVMKEIISEIEKLSGKTYKANKVDDVSIRVIADHAKAMTFLVSDGVIPSNEKRGYVLRRLIRRAYRHGKLLGIEGPFLNKIVDKVIETYKVEYDELVDNMDNIHKVISDEEDRFQKTINQGLEKLDSLIADMEKNNIKILDGSEAFKLYDTYGFPLDLTKEILEEKNLDVDDEKFEEEMENQRNLARNARKTDNKHKHDNLLADHLEKTDFQGYENFDLEGKLLAIFVDGEENSSIKAPNKGIIVSDKTSFYPEGGGEVADTGFIKTSNACAKVVDVQKKNDIIFHYVEVTEGEFVKGSVARFVIDLERRLDIQRNHSATHLLDKALKNVLGQNINQAGSLVDEDKLRFDFTYNKALSNEELRKIEEEINAKIREQLPVKKEYMDYKKSEELGAVALFEDKYKDIVRVVSMGDYSIELCGGCHVNNTAEVLMFRIKSESSAAAGVRRIEAITGRAVFEELISKENTIKEIANDLDANINNIKSKINSLKSEIASKDSEIKRLKSQSNKDVYSELKSKIEKVNGVNLLIAKFDNASVDELRELENKFKNEYDNLVIIFATVSDKIIFTVSVDDNLTDKYNAGKIVREIAQITGGNGGGKKNFAQAGGSDISALDKALKRAYEIIKE</sequence>
<dbReference type="Pfam" id="PF07973">
    <property type="entry name" value="tRNA_SAD"/>
    <property type="match status" value="1"/>
</dbReference>
<keyword evidence="13" id="KW-0963">Cytoplasm</keyword>
<dbReference type="FunFam" id="3.10.310.40:FF:000001">
    <property type="entry name" value="Alanine--tRNA ligase"/>
    <property type="match status" value="1"/>
</dbReference>
<evidence type="ECO:0000256" key="3">
    <source>
        <dbReference type="ARBA" id="ARBA00022598"/>
    </source>
</evidence>
<evidence type="ECO:0000256" key="8">
    <source>
        <dbReference type="ARBA" id="ARBA00022884"/>
    </source>
</evidence>
<evidence type="ECO:0000256" key="9">
    <source>
        <dbReference type="ARBA" id="ARBA00022917"/>
    </source>
</evidence>
<evidence type="ECO:0000259" key="15">
    <source>
        <dbReference type="PROSITE" id="PS50860"/>
    </source>
</evidence>
<dbReference type="InterPro" id="IPR045864">
    <property type="entry name" value="aa-tRNA-synth_II/BPL/LPL"/>
</dbReference>
<dbReference type="EMBL" id="JRMW01000043">
    <property type="protein sequence ID" value="KGF03152.1"/>
    <property type="molecule type" value="Genomic_DNA"/>
</dbReference>
<feature type="binding site" evidence="13">
    <location>
        <position position="670"/>
    </location>
    <ligand>
        <name>Zn(2+)</name>
        <dbReference type="ChEBI" id="CHEBI:29105"/>
    </ligand>
</feature>
<dbReference type="Gene3D" id="3.30.980.10">
    <property type="entry name" value="Threonyl-trna Synthetase, Chain A, domain 2"/>
    <property type="match status" value="1"/>
</dbReference>
<feature type="binding site" evidence="13">
    <location>
        <position position="666"/>
    </location>
    <ligand>
        <name>Zn(2+)</name>
        <dbReference type="ChEBI" id="CHEBI:29105"/>
    </ligand>
</feature>
<evidence type="ECO:0000313" key="16">
    <source>
        <dbReference type="EMBL" id="KGF03152.1"/>
    </source>
</evidence>
<dbReference type="GO" id="GO:0005829">
    <property type="term" value="C:cytosol"/>
    <property type="evidence" value="ECO:0007669"/>
    <property type="project" value="TreeGrafter"/>
</dbReference>
<organism evidence="16 17">
    <name type="scientific">Anaerococcus lactolyticus S7-1-13</name>
    <dbReference type="NCBI Taxonomy" id="1284686"/>
    <lineage>
        <taxon>Bacteria</taxon>
        <taxon>Bacillati</taxon>
        <taxon>Bacillota</taxon>
        <taxon>Tissierellia</taxon>
        <taxon>Tissierellales</taxon>
        <taxon>Peptoniphilaceae</taxon>
        <taxon>Anaerococcus</taxon>
    </lineage>
</organism>
<dbReference type="Gene3D" id="2.40.30.130">
    <property type="match status" value="1"/>
</dbReference>
<evidence type="ECO:0000313" key="17">
    <source>
        <dbReference type="Proteomes" id="UP000029579"/>
    </source>
</evidence>
<keyword evidence="10 13" id="KW-0030">Aminoacyl-tRNA synthetase</keyword>
<feature type="binding site" evidence="13">
    <location>
        <position position="568"/>
    </location>
    <ligand>
        <name>Zn(2+)</name>
        <dbReference type="ChEBI" id="CHEBI:29105"/>
    </ligand>
</feature>
<dbReference type="FunFam" id="3.30.980.10:FF:000004">
    <property type="entry name" value="Alanine--tRNA ligase, cytoplasmic"/>
    <property type="match status" value="1"/>
</dbReference>
<dbReference type="FunFam" id="3.30.930.10:FF:000004">
    <property type="entry name" value="Alanine--tRNA ligase"/>
    <property type="match status" value="1"/>
</dbReference>
<dbReference type="GO" id="GO:0140096">
    <property type="term" value="F:catalytic activity, acting on a protein"/>
    <property type="evidence" value="ECO:0007669"/>
    <property type="project" value="UniProtKB-ARBA"/>
</dbReference>
<comment type="caution">
    <text evidence="16">The sequence shown here is derived from an EMBL/GenBank/DDBJ whole genome shotgun (WGS) entry which is preliminary data.</text>
</comment>
<comment type="cofactor">
    <cofactor evidence="13">
        <name>Zn(2+)</name>
        <dbReference type="ChEBI" id="CHEBI:29105"/>
    </cofactor>
    <text evidence="13">Binds 1 zinc ion per subunit.</text>
</comment>
<dbReference type="HAMAP" id="MF_00036_B">
    <property type="entry name" value="Ala_tRNA_synth_B"/>
    <property type="match status" value="1"/>
</dbReference>
<dbReference type="InterPro" id="IPR002318">
    <property type="entry name" value="Ala-tRNA-lgiase_IIc"/>
</dbReference>
<dbReference type="PANTHER" id="PTHR11777:SF9">
    <property type="entry name" value="ALANINE--TRNA LIGASE, CYTOPLASMIC"/>
    <property type="match status" value="1"/>
</dbReference>
<dbReference type="InterPro" id="IPR012947">
    <property type="entry name" value="tRNA_SAD"/>
</dbReference>
<dbReference type="RefSeq" id="WP_037328828.1">
    <property type="nucleotide sequence ID" value="NZ_JRMW01000043.1"/>
</dbReference>
<dbReference type="GO" id="GO:0006419">
    <property type="term" value="P:alanyl-tRNA aminoacylation"/>
    <property type="evidence" value="ECO:0007669"/>
    <property type="project" value="UniProtKB-UniRule"/>
</dbReference>
<dbReference type="FunFam" id="3.30.54.20:FF:000001">
    <property type="entry name" value="Alanine--tRNA ligase"/>
    <property type="match status" value="1"/>
</dbReference>
<evidence type="ECO:0000256" key="10">
    <source>
        <dbReference type="ARBA" id="ARBA00023146"/>
    </source>
</evidence>
<evidence type="ECO:0000256" key="12">
    <source>
        <dbReference type="ARBA" id="ARBA00048300"/>
    </source>
</evidence>
<accession>A0A095Y937</accession>
<comment type="subcellular location">
    <subcellularLocation>
        <location evidence="13">Cytoplasm</location>
    </subcellularLocation>
</comment>
<dbReference type="SMART" id="SM00863">
    <property type="entry name" value="tRNA_SAD"/>
    <property type="match status" value="1"/>
</dbReference>
<dbReference type="eggNOG" id="COG0013">
    <property type="taxonomic scope" value="Bacteria"/>
</dbReference>
<evidence type="ECO:0000256" key="6">
    <source>
        <dbReference type="ARBA" id="ARBA00022833"/>
    </source>
</evidence>
<keyword evidence="8 13" id="KW-0694">RNA-binding</keyword>
<dbReference type="GO" id="GO:0005524">
    <property type="term" value="F:ATP binding"/>
    <property type="evidence" value="ECO:0007669"/>
    <property type="project" value="UniProtKB-UniRule"/>
</dbReference>
<comment type="catalytic activity">
    <reaction evidence="12 13">
        <text>tRNA(Ala) + L-alanine + ATP = L-alanyl-tRNA(Ala) + AMP + diphosphate</text>
        <dbReference type="Rhea" id="RHEA:12540"/>
        <dbReference type="Rhea" id="RHEA-COMP:9657"/>
        <dbReference type="Rhea" id="RHEA-COMP:9923"/>
        <dbReference type="ChEBI" id="CHEBI:30616"/>
        <dbReference type="ChEBI" id="CHEBI:33019"/>
        <dbReference type="ChEBI" id="CHEBI:57972"/>
        <dbReference type="ChEBI" id="CHEBI:78442"/>
        <dbReference type="ChEBI" id="CHEBI:78497"/>
        <dbReference type="ChEBI" id="CHEBI:456215"/>
        <dbReference type="EC" id="6.1.1.7"/>
    </reaction>
</comment>
<evidence type="ECO:0000256" key="4">
    <source>
        <dbReference type="ARBA" id="ARBA00022723"/>
    </source>
</evidence>
<evidence type="ECO:0000256" key="1">
    <source>
        <dbReference type="ARBA" id="ARBA00008226"/>
    </source>
</evidence>
<gene>
    <name evidence="13" type="primary">alaS</name>
    <name evidence="16" type="ORF">HMPREF1630_09170</name>
</gene>
<keyword evidence="9 13" id="KW-0648">Protein biosynthesis</keyword>
<dbReference type="Gene3D" id="3.30.930.10">
    <property type="entry name" value="Bira Bifunctional Protein, Domain 2"/>
    <property type="match status" value="1"/>
</dbReference>
<dbReference type="SUPFAM" id="SSF50447">
    <property type="entry name" value="Translation proteins"/>
    <property type="match status" value="1"/>
</dbReference>
<feature type="coiled-coil region" evidence="14">
    <location>
        <begin position="718"/>
        <end position="752"/>
    </location>
</feature>
<dbReference type="InterPro" id="IPR003156">
    <property type="entry name" value="DHHA1_dom"/>
</dbReference>
<dbReference type="PANTHER" id="PTHR11777">
    <property type="entry name" value="ALANYL-TRNA SYNTHETASE"/>
    <property type="match status" value="1"/>
</dbReference>
<evidence type="ECO:0000256" key="7">
    <source>
        <dbReference type="ARBA" id="ARBA00022840"/>
    </source>
</evidence>
<dbReference type="InterPro" id="IPR018164">
    <property type="entry name" value="Ala-tRNA-synth_IIc_N"/>
</dbReference>
<dbReference type="Gene3D" id="3.30.54.20">
    <property type="match status" value="1"/>
</dbReference>
<evidence type="ECO:0000256" key="14">
    <source>
        <dbReference type="SAM" id="Coils"/>
    </source>
</evidence>
<dbReference type="InterPro" id="IPR018165">
    <property type="entry name" value="Ala-tRNA-synth_IIc_core"/>
</dbReference>
<dbReference type="GO" id="GO:0002161">
    <property type="term" value="F:aminoacyl-tRNA deacylase activity"/>
    <property type="evidence" value="ECO:0007669"/>
    <property type="project" value="TreeGrafter"/>
</dbReference>
<dbReference type="AlphaFoldDB" id="A0A095Y937"/>
<dbReference type="GO" id="GO:0004813">
    <property type="term" value="F:alanine-tRNA ligase activity"/>
    <property type="evidence" value="ECO:0007669"/>
    <property type="project" value="UniProtKB-UniRule"/>
</dbReference>
<dbReference type="Pfam" id="PF01411">
    <property type="entry name" value="tRNA-synt_2c"/>
    <property type="match status" value="1"/>
</dbReference>
<dbReference type="GO" id="GO:0016740">
    <property type="term" value="F:transferase activity"/>
    <property type="evidence" value="ECO:0007669"/>
    <property type="project" value="UniProtKB-ARBA"/>
</dbReference>
<proteinExistence type="inferred from homology"/>
<dbReference type="EC" id="6.1.1.7" evidence="13"/>
<dbReference type="InterPro" id="IPR018162">
    <property type="entry name" value="Ala-tRNA-ligase_IIc_anticod-bd"/>
</dbReference>
<dbReference type="Gene3D" id="3.10.310.40">
    <property type="match status" value="1"/>
</dbReference>
<keyword evidence="5 13" id="KW-0547">Nucleotide-binding</keyword>
<feature type="domain" description="Alanyl-transfer RNA synthetases family profile" evidence="15">
    <location>
        <begin position="4"/>
        <end position="709"/>
    </location>
</feature>
<comment type="similarity">
    <text evidence="1 13">Belongs to the class-II aminoacyl-tRNA synthetase family.</text>
</comment>
<dbReference type="NCBIfam" id="TIGR00344">
    <property type="entry name" value="alaS"/>
    <property type="match status" value="1"/>
</dbReference>
<dbReference type="InterPro" id="IPR050058">
    <property type="entry name" value="Ala-tRNA_ligase"/>
</dbReference>
<keyword evidence="2 13" id="KW-0820">tRNA-binding</keyword>
<dbReference type="SUPFAM" id="SSF55186">
    <property type="entry name" value="ThrRS/AlaRS common domain"/>
    <property type="match status" value="1"/>
</dbReference>
<dbReference type="OrthoDB" id="9803884at2"/>
<dbReference type="InterPro" id="IPR009000">
    <property type="entry name" value="Transl_B-barrel_sf"/>
</dbReference>
<dbReference type="Pfam" id="PF02272">
    <property type="entry name" value="DHHA1"/>
    <property type="match status" value="1"/>
</dbReference>
<dbReference type="GO" id="GO:0008270">
    <property type="term" value="F:zinc ion binding"/>
    <property type="evidence" value="ECO:0007669"/>
    <property type="project" value="UniProtKB-UniRule"/>
</dbReference>
<evidence type="ECO:0000256" key="13">
    <source>
        <dbReference type="HAMAP-Rule" id="MF_00036"/>
    </source>
</evidence>
<dbReference type="SUPFAM" id="SSF101353">
    <property type="entry name" value="Putative anticodon-binding domain of alanyl-tRNA synthetase (AlaRS)"/>
    <property type="match status" value="1"/>
</dbReference>
<dbReference type="PRINTS" id="PR00980">
    <property type="entry name" value="TRNASYNTHALA"/>
</dbReference>
<feature type="binding site" evidence="13">
    <location>
        <position position="564"/>
    </location>
    <ligand>
        <name>Zn(2+)</name>
        <dbReference type="ChEBI" id="CHEBI:29105"/>
    </ligand>
</feature>
<keyword evidence="4 13" id="KW-0479">Metal-binding</keyword>
<keyword evidence="14" id="KW-0175">Coiled coil</keyword>
<dbReference type="CDD" id="cd00673">
    <property type="entry name" value="AlaRS_core"/>
    <property type="match status" value="1"/>
</dbReference>
<comment type="domain">
    <text evidence="13">Consists of three domains; the N-terminal catalytic domain, the editing domain and the C-terminal C-Ala domain. The editing domain removes incorrectly charged amino acids, while the C-Ala domain, along with tRNA(Ala), serves as a bridge to cooperatively bring together the editing and aminoacylation centers thus stimulating deacylation of misacylated tRNAs.</text>
</comment>
<keyword evidence="7 13" id="KW-0067">ATP-binding</keyword>
<evidence type="ECO:0000256" key="11">
    <source>
        <dbReference type="ARBA" id="ARBA00024779"/>
    </source>
</evidence>
<dbReference type="SUPFAM" id="SSF55681">
    <property type="entry name" value="Class II aaRS and biotin synthetases"/>
    <property type="match status" value="1"/>
</dbReference>
<keyword evidence="3 13" id="KW-0436">Ligase</keyword>
<reference evidence="16 17" key="1">
    <citation type="submission" date="2014-07" db="EMBL/GenBank/DDBJ databases">
        <authorList>
            <person name="McCorrison J."/>
            <person name="Sanka R."/>
            <person name="Torralba M."/>
            <person name="Gillis M."/>
            <person name="Haft D.H."/>
            <person name="Methe B."/>
            <person name="Sutton G."/>
            <person name="Nelson K.E."/>
        </authorList>
    </citation>
    <scope>NUCLEOTIDE SEQUENCE [LARGE SCALE GENOMIC DNA]</scope>
    <source>
        <strain evidence="16 17">S7-1-13</strain>
    </source>
</reference>
<evidence type="ECO:0000256" key="2">
    <source>
        <dbReference type="ARBA" id="ARBA00022555"/>
    </source>
</evidence>